<evidence type="ECO:0000313" key="1">
    <source>
        <dbReference type="EMBL" id="RCW31138.1"/>
    </source>
</evidence>
<reference evidence="1 2" key="1">
    <citation type="submission" date="2018-07" db="EMBL/GenBank/DDBJ databases">
        <title>Freshwater and sediment microbial communities from various areas in North America, analyzing microbe dynamics in response to fracking.</title>
        <authorList>
            <person name="Lamendella R."/>
        </authorList>
    </citation>
    <scope>NUCLEOTIDE SEQUENCE [LARGE SCALE GENOMIC DNA]</scope>
    <source>
        <strain evidence="1 2">160A</strain>
    </source>
</reference>
<protein>
    <submittedName>
        <fullName evidence="1">Uncharacterized protein</fullName>
    </submittedName>
</protein>
<proteinExistence type="predicted"/>
<accession>A0A368UQM7</accession>
<dbReference type="RefSeq" id="WP_114437537.1">
    <property type="nucleotide sequence ID" value="NZ_QPIZ01000019.1"/>
</dbReference>
<organism evidence="1 2">
    <name type="scientific">Marinilabilia salmonicolor</name>
    <dbReference type="NCBI Taxonomy" id="989"/>
    <lineage>
        <taxon>Bacteria</taxon>
        <taxon>Pseudomonadati</taxon>
        <taxon>Bacteroidota</taxon>
        <taxon>Bacteroidia</taxon>
        <taxon>Marinilabiliales</taxon>
        <taxon>Marinilabiliaceae</taxon>
        <taxon>Marinilabilia</taxon>
    </lineage>
</organism>
<comment type="caution">
    <text evidence="1">The sequence shown here is derived from an EMBL/GenBank/DDBJ whole genome shotgun (WGS) entry which is preliminary data.</text>
</comment>
<name>A0A368UQM7_9BACT</name>
<dbReference type="AlphaFoldDB" id="A0A368UQM7"/>
<sequence>MSDEVANFAEREVSLDFLVGEGMNAQFDKKTVNRLQEIQNMAPDIKSHLFAIIDSVIRDYKTQQSYKTI</sequence>
<dbReference type="EMBL" id="QPIZ01000019">
    <property type="protein sequence ID" value="RCW31138.1"/>
    <property type="molecule type" value="Genomic_DNA"/>
</dbReference>
<keyword evidence="2" id="KW-1185">Reference proteome</keyword>
<gene>
    <name evidence="1" type="ORF">DFO77_119106</name>
</gene>
<dbReference type="Proteomes" id="UP000252733">
    <property type="component" value="Unassembled WGS sequence"/>
</dbReference>
<evidence type="ECO:0000313" key="2">
    <source>
        <dbReference type="Proteomes" id="UP000252733"/>
    </source>
</evidence>